<dbReference type="PANTHER" id="PTHR43205:SF19">
    <property type="entry name" value="ENOYL REDUCTASE (ER) DOMAIN-CONTAINING PROTEIN"/>
    <property type="match status" value="1"/>
</dbReference>
<dbReference type="InterPro" id="IPR045010">
    <property type="entry name" value="MDR_fam"/>
</dbReference>
<evidence type="ECO:0000313" key="5">
    <source>
        <dbReference type="Proteomes" id="UP000799776"/>
    </source>
</evidence>
<dbReference type="PANTHER" id="PTHR43205">
    <property type="entry name" value="PROSTAGLANDIN REDUCTASE"/>
    <property type="match status" value="1"/>
</dbReference>
<evidence type="ECO:0000313" key="4">
    <source>
        <dbReference type="EMBL" id="KAF2090435.1"/>
    </source>
</evidence>
<evidence type="ECO:0000259" key="2">
    <source>
        <dbReference type="Pfam" id="PF00107"/>
    </source>
</evidence>
<keyword evidence="1" id="KW-0560">Oxidoreductase</keyword>
<dbReference type="Proteomes" id="UP000799776">
    <property type="component" value="Unassembled WGS sequence"/>
</dbReference>
<proteinExistence type="predicted"/>
<feature type="domain" description="Alcohol dehydrogenase-like C-terminal" evidence="2">
    <location>
        <begin position="177"/>
        <end position="297"/>
    </location>
</feature>
<gene>
    <name evidence="4" type="ORF">K490DRAFT_35997</name>
</gene>
<dbReference type="Gene3D" id="3.90.180.10">
    <property type="entry name" value="Medium-chain alcohol dehydrogenases, catalytic domain"/>
    <property type="match status" value="1"/>
</dbReference>
<dbReference type="GO" id="GO:0016628">
    <property type="term" value="F:oxidoreductase activity, acting on the CH-CH group of donors, NAD or NADP as acceptor"/>
    <property type="evidence" value="ECO:0007669"/>
    <property type="project" value="InterPro"/>
</dbReference>
<organism evidence="4 5">
    <name type="scientific">Saccharata proteae CBS 121410</name>
    <dbReference type="NCBI Taxonomy" id="1314787"/>
    <lineage>
        <taxon>Eukaryota</taxon>
        <taxon>Fungi</taxon>
        <taxon>Dikarya</taxon>
        <taxon>Ascomycota</taxon>
        <taxon>Pezizomycotina</taxon>
        <taxon>Dothideomycetes</taxon>
        <taxon>Dothideomycetes incertae sedis</taxon>
        <taxon>Botryosphaeriales</taxon>
        <taxon>Saccharataceae</taxon>
        <taxon>Saccharata</taxon>
    </lineage>
</organism>
<dbReference type="OrthoDB" id="809632at2759"/>
<comment type="caution">
    <text evidence="4">The sequence shown here is derived from an EMBL/GenBank/DDBJ whole genome shotgun (WGS) entry which is preliminary data.</text>
</comment>
<reference evidence="4" key="1">
    <citation type="journal article" date="2020" name="Stud. Mycol.">
        <title>101 Dothideomycetes genomes: a test case for predicting lifestyles and emergence of pathogens.</title>
        <authorList>
            <person name="Haridas S."/>
            <person name="Albert R."/>
            <person name="Binder M."/>
            <person name="Bloem J."/>
            <person name="Labutti K."/>
            <person name="Salamov A."/>
            <person name="Andreopoulos B."/>
            <person name="Baker S."/>
            <person name="Barry K."/>
            <person name="Bills G."/>
            <person name="Bluhm B."/>
            <person name="Cannon C."/>
            <person name="Castanera R."/>
            <person name="Culley D."/>
            <person name="Daum C."/>
            <person name="Ezra D."/>
            <person name="Gonzalez J."/>
            <person name="Henrissat B."/>
            <person name="Kuo A."/>
            <person name="Liang C."/>
            <person name="Lipzen A."/>
            <person name="Lutzoni F."/>
            <person name="Magnuson J."/>
            <person name="Mondo S."/>
            <person name="Nolan M."/>
            <person name="Ohm R."/>
            <person name="Pangilinan J."/>
            <person name="Park H.-J."/>
            <person name="Ramirez L."/>
            <person name="Alfaro M."/>
            <person name="Sun H."/>
            <person name="Tritt A."/>
            <person name="Yoshinaga Y."/>
            <person name="Zwiers L.-H."/>
            <person name="Turgeon B."/>
            <person name="Goodwin S."/>
            <person name="Spatafora J."/>
            <person name="Crous P."/>
            <person name="Grigoriev I."/>
        </authorList>
    </citation>
    <scope>NUCLEOTIDE SEQUENCE</scope>
    <source>
        <strain evidence="4">CBS 121410</strain>
    </source>
</reference>
<dbReference type="Gene3D" id="3.40.50.720">
    <property type="entry name" value="NAD(P)-binding Rossmann-like Domain"/>
    <property type="match status" value="1"/>
</dbReference>
<name>A0A9P4I0D0_9PEZI</name>
<dbReference type="SUPFAM" id="SSF50129">
    <property type="entry name" value="GroES-like"/>
    <property type="match status" value="1"/>
</dbReference>
<accession>A0A9P4I0D0</accession>
<dbReference type="AlphaFoldDB" id="A0A9P4I0D0"/>
<sequence length="360" mass="39120">MATQTLPSHTRQWVLANHPAGTPILTGPNPTFRLETAALPLPLKPNHLLLRPLYFSNDPAQRGWISPHRNPDRLYVPPVALDSPMRSGAIAEIVESTVEEEGFEKGGLVSTFEGSWSEWLVLGREQVQRVPSVEGIGASTWLGALGGPGLTAWYGTKIVAETKKEDIFVVSGAAGATGSMCVQIAKNIIGCRKVIGIAGSPEKCRWVESLGADACVDYKSPTFKKDFLAATDNEYVNVYFDNVGGEILDFMLSRMAREGRVACCGAISSYNTGITKLRSWGEIISMRLKLKGFIVLDWVKEGRAGESVAELAKAAKEGRIRIGEENETVVETGFEDVPGTWLKLFEGANRGKLVTKLAKL</sequence>
<dbReference type="InterPro" id="IPR013149">
    <property type="entry name" value="ADH-like_C"/>
</dbReference>
<dbReference type="EMBL" id="ML978713">
    <property type="protein sequence ID" value="KAF2090435.1"/>
    <property type="molecule type" value="Genomic_DNA"/>
</dbReference>
<protein>
    <submittedName>
        <fullName evidence="4">NAD(P)-binding protein</fullName>
    </submittedName>
</protein>
<dbReference type="GO" id="GO:0004792">
    <property type="term" value="F:thiosulfate-cyanide sulfurtransferase activity"/>
    <property type="evidence" value="ECO:0007669"/>
    <property type="project" value="InterPro"/>
</dbReference>
<evidence type="ECO:0000256" key="1">
    <source>
        <dbReference type="ARBA" id="ARBA00023002"/>
    </source>
</evidence>
<keyword evidence="5" id="KW-1185">Reference proteome</keyword>
<dbReference type="CDD" id="cd05288">
    <property type="entry name" value="PGDH"/>
    <property type="match status" value="1"/>
</dbReference>
<dbReference type="Pfam" id="PF00107">
    <property type="entry name" value="ADH_zinc_N"/>
    <property type="match status" value="1"/>
</dbReference>
<dbReference type="InterPro" id="IPR041694">
    <property type="entry name" value="ADH_N_2"/>
</dbReference>
<dbReference type="Pfam" id="PF16884">
    <property type="entry name" value="ADH_N_2"/>
    <property type="match status" value="1"/>
</dbReference>
<dbReference type="InterPro" id="IPR001307">
    <property type="entry name" value="Thiosulphate_STrfase_CS"/>
</dbReference>
<feature type="domain" description="Oxidoreductase N-terminal" evidence="3">
    <location>
        <begin position="11"/>
        <end position="129"/>
    </location>
</feature>
<dbReference type="PROSITE" id="PS00683">
    <property type="entry name" value="RHODANESE_2"/>
    <property type="match status" value="1"/>
</dbReference>
<dbReference type="InterPro" id="IPR036291">
    <property type="entry name" value="NAD(P)-bd_dom_sf"/>
</dbReference>
<dbReference type="InterPro" id="IPR011032">
    <property type="entry name" value="GroES-like_sf"/>
</dbReference>
<evidence type="ECO:0000259" key="3">
    <source>
        <dbReference type="Pfam" id="PF16884"/>
    </source>
</evidence>
<dbReference type="SUPFAM" id="SSF51735">
    <property type="entry name" value="NAD(P)-binding Rossmann-fold domains"/>
    <property type="match status" value="1"/>
</dbReference>